<dbReference type="NCBIfam" id="TIGR02098">
    <property type="entry name" value="MJ0042_CXXC"/>
    <property type="match status" value="1"/>
</dbReference>
<dbReference type="Proteomes" id="UP000198748">
    <property type="component" value="Unassembled WGS sequence"/>
</dbReference>
<feature type="domain" description="FHA" evidence="1">
    <location>
        <begin position="81"/>
        <end position="141"/>
    </location>
</feature>
<dbReference type="STRING" id="659014.SAMN04487996_104301"/>
<dbReference type="Gene3D" id="2.60.200.20">
    <property type="match status" value="1"/>
</dbReference>
<evidence type="ECO:0000259" key="1">
    <source>
        <dbReference type="PROSITE" id="PS50006"/>
    </source>
</evidence>
<dbReference type="PROSITE" id="PS50006">
    <property type="entry name" value="FHA_DOMAIN"/>
    <property type="match status" value="1"/>
</dbReference>
<name>A0A1G7BVG2_9BACT</name>
<protein>
    <submittedName>
        <fullName evidence="2">MJ0042 family finger-like domain-containing protein</fullName>
    </submittedName>
</protein>
<sequence length="191" mass="21328">MIVVCPSCQARLRVNEKALSPRNPVIACVRCQSPIRIELPEAERPAFEEATLVFEPAEVGWVIVHDEFTESQTLPLKPGLQIVGRFSESKPCEVMIHSQDRYMSRRHLVIEIVKSREGVYKYWVSEHPDCTNPTFIDTYPLKRGTTVELVDGVIMQLGKTKVALKTAAAAGTARKAAETVANTDFAKTVLF</sequence>
<dbReference type="Pfam" id="PF00498">
    <property type="entry name" value="FHA"/>
    <property type="match status" value="1"/>
</dbReference>
<organism evidence="2 3">
    <name type="scientific">Dyadobacter soli</name>
    <dbReference type="NCBI Taxonomy" id="659014"/>
    <lineage>
        <taxon>Bacteria</taxon>
        <taxon>Pseudomonadati</taxon>
        <taxon>Bacteroidota</taxon>
        <taxon>Cytophagia</taxon>
        <taxon>Cytophagales</taxon>
        <taxon>Spirosomataceae</taxon>
        <taxon>Dyadobacter</taxon>
    </lineage>
</organism>
<dbReference type="EMBL" id="FNAN01000004">
    <property type="protein sequence ID" value="SDE30185.1"/>
    <property type="molecule type" value="Genomic_DNA"/>
</dbReference>
<dbReference type="AlphaFoldDB" id="A0A1G7BVG2"/>
<dbReference type="OrthoDB" id="949044at2"/>
<proteinExistence type="predicted"/>
<evidence type="ECO:0000313" key="2">
    <source>
        <dbReference type="EMBL" id="SDE30185.1"/>
    </source>
</evidence>
<accession>A0A1G7BVG2</accession>
<dbReference type="RefSeq" id="WP_090148218.1">
    <property type="nucleotide sequence ID" value="NZ_FNAN01000004.1"/>
</dbReference>
<gene>
    <name evidence="2" type="ORF">SAMN04487996_104301</name>
</gene>
<reference evidence="3" key="1">
    <citation type="submission" date="2016-10" db="EMBL/GenBank/DDBJ databases">
        <authorList>
            <person name="Varghese N."/>
            <person name="Submissions S."/>
        </authorList>
    </citation>
    <scope>NUCLEOTIDE SEQUENCE [LARGE SCALE GENOMIC DNA]</scope>
    <source>
        <strain evidence="3">DSM 25329</strain>
    </source>
</reference>
<evidence type="ECO:0000313" key="3">
    <source>
        <dbReference type="Proteomes" id="UP000198748"/>
    </source>
</evidence>
<dbReference type="InterPro" id="IPR008984">
    <property type="entry name" value="SMAD_FHA_dom_sf"/>
</dbReference>
<dbReference type="InterPro" id="IPR000253">
    <property type="entry name" value="FHA_dom"/>
</dbReference>
<dbReference type="SUPFAM" id="SSF49879">
    <property type="entry name" value="SMAD/FHA domain"/>
    <property type="match status" value="1"/>
</dbReference>
<dbReference type="InterPro" id="IPR011723">
    <property type="entry name" value="Znf/thioredoxin_put"/>
</dbReference>
<keyword evidence="3" id="KW-1185">Reference proteome</keyword>
<dbReference type="CDD" id="cd00060">
    <property type="entry name" value="FHA"/>
    <property type="match status" value="1"/>
</dbReference>